<evidence type="ECO:0000256" key="2">
    <source>
        <dbReference type="ARBA" id="ARBA00022450"/>
    </source>
</evidence>
<dbReference type="Gene3D" id="2.30.38.10">
    <property type="entry name" value="Luciferase, Domain 3"/>
    <property type="match status" value="2"/>
</dbReference>
<dbReference type="Pfam" id="PF00501">
    <property type="entry name" value="AMP-binding"/>
    <property type="match status" value="2"/>
</dbReference>
<dbReference type="Gene3D" id="1.10.1200.10">
    <property type="entry name" value="ACP-like"/>
    <property type="match status" value="1"/>
</dbReference>
<dbReference type="InterPro" id="IPR010071">
    <property type="entry name" value="AA_adenyl_dom"/>
</dbReference>
<dbReference type="InterPro" id="IPR045851">
    <property type="entry name" value="AMP-bd_C_sf"/>
</dbReference>
<dbReference type="EMBL" id="JAAFYZ010000039">
    <property type="protein sequence ID" value="MBS2548033.1"/>
    <property type="molecule type" value="Genomic_DNA"/>
</dbReference>
<organism evidence="5 6">
    <name type="scientific">Catenulispora pinistramenti</name>
    <dbReference type="NCBI Taxonomy" id="2705254"/>
    <lineage>
        <taxon>Bacteria</taxon>
        <taxon>Bacillati</taxon>
        <taxon>Actinomycetota</taxon>
        <taxon>Actinomycetes</taxon>
        <taxon>Catenulisporales</taxon>
        <taxon>Catenulisporaceae</taxon>
        <taxon>Catenulispora</taxon>
    </lineage>
</organism>
<dbReference type="PANTHER" id="PTHR45527:SF1">
    <property type="entry name" value="FATTY ACID SYNTHASE"/>
    <property type="match status" value="1"/>
</dbReference>
<dbReference type="Proteomes" id="UP000730482">
    <property type="component" value="Unassembled WGS sequence"/>
</dbReference>
<dbReference type="Gene3D" id="3.40.50.1820">
    <property type="entry name" value="alpha/beta hydrolase"/>
    <property type="match status" value="1"/>
</dbReference>
<dbReference type="CDD" id="cd19540">
    <property type="entry name" value="LCL_NRPS-like"/>
    <property type="match status" value="1"/>
</dbReference>
<keyword evidence="6" id="KW-1185">Reference proteome</keyword>
<dbReference type="InterPro" id="IPR020806">
    <property type="entry name" value="PKS_PP-bd"/>
</dbReference>
<dbReference type="InterPro" id="IPR020845">
    <property type="entry name" value="AMP-binding_CS"/>
</dbReference>
<sequence length="2144" mass="228146">MTVDRDAADSLPAQNEFLPLSFAQQRLWFLNRIEESGSAYNESVALRLRGELDREALDAALRDVVGRQEALRTVFPTWEGVPFQRILDPEDVGSLLTVGQVGPAEDLAGVLAAAAGYVFDLSAEIPLRVVLLVVSPDEHVLALTVHHIAGDGWSRGLLARDVSVAYAARLAGSEPVWVPLPVQYADYALWQRDLLGSEDDPGSVLSEQLAYWRRVLADLPQELGLPFDRPRPAIASYAGDVVELSVSAGVLERLAGLARAQGVTLFMVLQAGLAVLLSRLGAGADVPIGSPIAGRTDEALDDLIGFFVNTLVLRTDVSGDPSFVELLGRVREAGLGAFAHQDVPFERLVEDLAPVRSLARHPLFQVMLSLQDNAEAVLELPGVEAELLAPAASAAKFDLAFELGQAFDADNASAGLRGGITFAVDLFDRETVELIAQWFVRVLEAVAAEPEQPVGRVEVLSAGERQQVLRGWNDTGRDVSAATLPELFGEQVARTPDATAVVFGDQELTYAELNTRADRLARLLVGRGVGPESLVAVLMTRSADLLVALLAVLKAGGAYLPIDERSPVARVSGIVQAADVRLMLVDAAAGESDLAREVANQGAGLLLVDAETGTDEPVALPVSGLPDRLAYVMYTSGSTGAPKGIGTTHRNVVELATDHCWAHPDTLRALMLAPHAFDASTYEIWAPLLSGGVVVVAPEVKLDSSAVRTLITRHGLTHLHLTAGLFRVIAENDPQCFAGLREVLTGGDVVSVAAVRRVLEALPGIVVRQLYGPTETTLCATHFAVDTSENLTHVLPIGGPLDNTQVYVLDDALSPVPVGVPGELYIAGVQLARGYLGRMGLTAERFVACPFGGSGERMYRTGDVVRWGAGGALEFVGRADDQVKVRGFRIELGEVEAVLAAHPSVGQAVVVVREDVPGDKRLVGYVVPAVGADDGLADSLRAHVAGGLPDYMVPSAVMALDALPVTVNGKLDRRALPAPDYASGSGRGPADAREELLCQVFAEVLGVPALGVDDNFFELGGHSLLAVSLVERLREQGISIDVRTLFASPTVAGLAAVAGRREVEVPPNRIPAGAQAITPEMLPLVALTQGEIDRIVAGVPGGATNVKDVYPLAPLQEGIFFHYLLGSEDGDDVYAIPTVLGFDSRTRLDDFLVALQRVVDRHDILRTAVLWDGLPEPVQVVWHQARMPIEEVSLDGDGDGDGSSAVEQLLASSGAPLEAGHAPLLRVHIAADPAGAGWLALLQMHQLVQDHASRDVLLAEVREFQSGRGASLPDPLPFRDFVARSRLGMPREEHERYFAELLGDVDEPTAPFGLLDVQGEGTTVEQATLSIDTELATRLRGQARRLGVSAAALFHTAWARVLAATTMRNDVVFGTLLYGRMHAGAGADRTPGLFINTLPVRSGVGEVGVEDAVLSMQARLGELLAHENASLALAQRASGIAAQAPLFTSLLNYRRGAGQGTGLELEGIELLHSDQRTNYPLVVAVDDVETGFEVTVQAALPIDADYVGALLRTTVENLVTALDFAPRTPVGRVEVLSAAERQQVLQGWNDTGREVSGATLPELFGEQAARTPDAMAVVFEGQELSYAQLNARADRLARLLIGRGVGPESLVAVVMERSADLVVALLAVLKAGGAYLPVDPGYPADRVAFMVADAGPVLALGDAQTARWWTGDVPLLVMDDPAVAQELAEYKDSEVTDADRRGRLLPSHPAYVIYTSGSTGRPKGVTIPHSGLINRLAWMQHEYALQPSDRVLQKTPFGFDVSVWEFFWPLLEGAALVVARPEGHRDPAYLAETIRRMGITHVHFVPSMLQAFLQEPTAELCTGLRAVFCSGEALSAELCDQFKRLLDVPLHNLYGPTEASIDVTAWPVDALSLSPGGAVPIGEPVWNTRVYVLDSMLCPVPVGCVGELYVAGVQLGRGYLGRGGLSASRFVASPFGAAGERMYRTGDVVRWNREGELEFLGRVDDQVKVRGFRIELGEVEAALAAHSSVGQAVVVVREDVPGDRRLVGYVVPSVGAVVDGAELLDVVRGSLPDYMVPTAVVVLDALPLTVNGKLDRRALPVPEFVVSGRGPSSVAEEILCGVFAEVLGVSVVGVDDSFFELGGHSLLATRLVSRVRSVLGVELSVRALFEAPTVAGLAGRLAGA</sequence>
<evidence type="ECO:0000313" key="6">
    <source>
        <dbReference type="Proteomes" id="UP000730482"/>
    </source>
</evidence>
<feature type="non-terminal residue" evidence="5">
    <location>
        <position position="2144"/>
    </location>
</feature>
<evidence type="ECO:0000256" key="1">
    <source>
        <dbReference type="ARBA" id="ARBA00001957"/>
    </source>
</evidence>
<dbReference type="InterPro" id="IPR001242">
    <property type="entry name" value="Condensation_dom"/>
</dbReference>
<dbReference type="Gene3D" id="3.30.559.10">
    <property type="entry name" value="Chloramphenicol acetyltransferase-like domain"/>
    <property type="match status" value="2"/>
</dbReference>
<dbReference type="InterPro" id="IPR029058">
    <property type="entry name" value="AB_hydrolase_fold"/>
</dbReference>
<dbReference type="CDD" id="cd12117">
    <property type="entry name" value="A_NRPS_Srf_like"/>
    <property type="match status" value="1"/>
</dbReference>
<dbReference type="Pfam" id="PF13193">
    <property type="entry name" value="AMP-binding_C"/>
    <property type="match status" value="2"/>
</dbReference>
<dbReference type="PANTHER" id="PTHR45527">
    <property type="entry name" value="NONRIBOSOMAL PEPTIDE SYNTHETASE"/>
    <property type="match status" value="1"/>
</dbReference>
<dbReference type="InterPro" id="IPR023213">
    <property type="entry name" value="CAT-like_dom_sf"/>
</dbReference>
<dbReference type="PROSITE" id="PS00012">
    <property type="entry name" value="PHOSPHOPANTETHEINE"/>
    <property type="match status" value="1"/>
</dbReference>
<comment type="cofactor">
    <cofactor evidence="1">
        <name>pantetheine 4'-phosphate</name>
        <dbReference type="ChEBI" id="CHEBI:47942"/>
    </cofactor>
</comment>
<dbReference type="Gene3D" id="3.40.50.980">
    <property type="match status" value="4"/>
</dbReference>
<dbReference type="Pfam" id="PF00550">
    <property type="entry name" value="PP-binding"/>
    <property type="match status" value="2"/>
</dbReference>
<proteinExistence type="predicted"/>
<feature type="domain" description="Carrier" evidence="4">
    <location>
        <begin position="2070"/>
        <end position="2144"/>
    </location>
</feature>
<dbReference type="NCBIfam" id="NF003417">
    <property type="entry name" value="PRK04813.1"/>
    <property type="match status" value="2"/>
</dbReference>
<dbReference type="PROSITE" id="PS50075">
    <property type="entry name" value="CARRIER"/>
    <property type="match status" value="2"/>
</dbReference>
<protein>
    <submittedName>
        <fullName evidence="5">Amino acid adenylation domain-containing protein</fullName>
    </submittedName>
</protein>
<dbReference type="CDD" id="cd17646">
    <property type="entry name" value="A_NRPS_AB3403-like"/>
    <property type="match status" value="1"/>
</dbReference>
<dbReference type="NCBIfam" id="TIGR01733">
    <property type="entry name" value="AA-adenyl-dom"/>
    <property type="match status" value="2"/>
</dbReference>
<dbReference type="Gene3D" id="3.30.559.30">
    <property type="entry name" value="Nonribosomal peptide synthetase, condensation domain"/>
    <property type="match status" value="2"/>
</dbReference>
<dbReference type="InterPro" id="IPR006162">
    <property type="entry name" value="Ppantetheine_attach_site"/>
</dbReference>
<dbReference type="InterPro" id="IPR025110">
    <property type="entry name" value="AMP-bd_C"/>
</dbReference>
<dbReference type="SUPFAM" id="SSF52777">
    <property type="entry name" value="CoA-dependent acyltransferases"/>
    <property type="match status" value="4"/>
</dbReference>
<dbReference type="InterPro" id="IPR009081">
    <property type="entry name" value="PP-bd_ACP"/>
</dbReference>
<dbReference type="RefSeq" id="WP_212009612.1">
    <property type="nucleotide sequence ID" value="NZ_JAAFYZ010000039.1"/>
</dbReference>
<name>A0ABS5KPP8_9ACTN</name>
<dbReference type="InterPro" id="IPR000873">
    <property type="entry name" value="AMP-dep_synth/lig_dom"/>
</dbReference>
<gene>
    <name evidence="5" type="ORF">KGQ19_14280</name>
</gene>
<evidence type="ECO:0000256" key="3">
    <source>
        <dbReference type="ARBA" id="ARBA00022553"/>
    </source>
</evidence>
<dbReference type="SUPFAM" id="SSF47336">
    <property type="entry name" value="ACP-like"/>
    <property type="match status" value="2"/>
</dbReference>
<dbReference type="SMART" id="SM00823">
    <property type="entry name" value="PKS_PP"/>
    <property type="match status" value="2"/>
</dbReference>
<reference evidence="5 6" key="1">
    <citation type="submission" date="2020-02" db="EMBL/GenBank/DDBJ databases">
        <title>Acidophilic actinobacteria isolated from forest soil.</title>
        <authorList>
            <person name="Golinska P."/>
        </authorList>
    </citation>
    <scope>NUCLEOTIDE SEQUENCE [LARGE SCALE GENOMIC DNA]</scope>
    <source>
        <strain evidence="5 6">NL8</strain>
    </source>
</reference>
<feature type="domain" description="Carrier" evidence="4">
    <location>
        <begin position="988"/>
        <end position="1062"/>
    </location>
</feature>
<comment type="caution">
    <text evidence="5">The sequence shown here is derived from an EMBL/GenBank/DDBJ whole genome shotgun (WGS) entry which is preliminary data.</text>
</comment>
<dbReference type="Gene3D" id="3.30.300.30">
    <property type="match status" value="2"/>
</dbReference>
<dbReference type="Pfam" id="PF00668">
    <property type="entry name" value="Condensation"/>
    <property type="match status" value="2"/>
</dbReference>
<keyword evidence="2" id="KW-0596">Phosphopantetheine</keyword>
<dbReference type="PROSITE" id="PS00455">
    <property type="entry name" value="AMP_BINDING"/>
    <property type="match status" value="2"/>
</dbReference>
<accession>A0ABS5KPP8</accession>
<dbReference type="CDD" id="cd19544">
    <property type="entry name" value="E-C_NRPS"/>
    <property type="match status" value="1"/>
</dbReference>
<evidence type="ECO:0000313" key="5">
    <source>
        <dbReference type="EMBL" id="MBS2548033.1"/>
    </source>
</evidence>
<evidence type="ECO:0000259" key="4">
    <source>
        <dbReference type="PROSITE" id="PS50075"/>
    </source>
</evidence>
<dbReference type="InterPro" id="IPR036736">
    <property type="entry name" value="ACP-like_sf"/>
</dbReference>
<dbReference type="SUPFAM" id="SSF56801">
    <property type="entry name" value="Acetyl-CoA synthetase-like"/>
    <property type="match status" value="2"/>
</dbReference>
<keyword evidence="3" id="KW-0597">Phosphoprotein</keyword>